<dbReference type="InterPro" id="IPR024476">
    <property type="entry name" value="DUF3861"/>
</dbReference>
<dbReference type="EMBL" id="RAXU01000034">
    <property type="protein sequence ID" value="RKG30375.1"/>
    <property type="molecule type" value="Genomic_DNA"/>
</dbReference>
<dbReference type="Pfam" id="PF12977">
    <property type="entry name" value="DUF3861"/>
    <property type="match status" value="1"/>
</dbReference>
<dbReference type="RefSeq" id="WP_120371407.1">
    <property type="nucleotide sequence ID" value="NZ_RAXU01000034.1"/>
</dbReference>
<sequence length="100" mass="11805">MKQHQYFVTVQHLKDAKGEVSTYAEKLEFYTGNHDDIFKVVEKLKTAEFFNDQTTQSFAVGLKLFGEVMLEHRNHPLFTEFAPHFHDFMKHMKSQIPQSK</sequence>
<dbReference type="AlphaFoldDB" id="A0A3A8E6X9"/>
<protein>
    <submittedName>
        <fullName evidence="1">DUF3861 family protein</fullName>
    </submittedName>
</protein>
<comment type="caution">
    <text evidence="1">The sequence shown here is derived from an EMBL/GenBank/DDBJ whole genome shotgun (WGS) entry which is preliminary data.</text>
</comment>
<reference evidence="1 2" key="1">
    <citation type="submission" date="2018-09" db="EMBL/GenBank/DDBJ databases">
        <title>The draft genome of Acinetobacter spp. strains.</title>
        <authorList>
            <person name="Qin J."/>
            <person name="Feng Y."/>
            <person name="Zong Z."/>
        </authorList>
    </citation>
    <scope>NUCLEOTIDE SEQUENCE [LARGE SCALE GENOMIC DNA]</scope>
    <source>
        <strain evidence="1 2">WCHAc060096</strain>
    </source>
</reference>
<evidence type="ECO:0000313" key="2">
    <source>
        <dbReference type="Proteomes" id="UP000269001"/>
    </source>
</evidence>
<keyword evidence="2" id="KW-1185">Reference proteome</keyword>
<gene>
    <name evidence="1" type="ORF">D7V21_16095</name>
</gene>
<accession>A0A3A8E6X9</accession>
<organism evidence="1 2">
    <name type="scientific">Acinetobacter guerrae</name>
    <dbReference type="NCBI Taxonomy" id="1843371"/>
    <lineage>
        <taxon>Bacteria</taxon>
        <taxon>Pseudomonadati</taxon>
        <taxon>Pseudomonadota</taxon>
        <taxon>Gammaproteobacteria</taxon>
        <taxon>Moraxellales</taxon>
        <taxon>Moraxellaceae</taxon>
        <taxon>Acinetobacter</taxon>
    </lineage>
</organism>
<name>A0A3A8E6X9_9GAMM</name>
<proteinExistence type="predicted"/>
<dbReference type="Proteomes" id="UP000269001">
    <property type="component" value="Unassembled WGS sequence"/>
</dbReference>
<dbReference type="InterPro" id="IPR038194">
    <property type="entry name" value="DUF3861_sf"/>
</dbReference>
<evidence type="ECO:0000313" key="1">
    <source>
        <dbReference type="EMBL" id="RKG30375.1"/>
    </source>
</evidence>
<dbReference type="Gene3D" id="3.10.20.850">
    <property type="entry name" value="Protein of unknown function DUF3861"/>
    <property type="match status" value="1"/>
</dbReference>